<gene>
    <name evidence="1" type="ORF">SDC9_173730</name>
</gene>
<organism evidence="1">
    <name type="scientific">bioreactor metagenome</name>
    <dbReference type="NCBI Taxonomy" id="1076179"/>
    <lineage>
        <taxon>unclassified sequences</taxon>
        <taxon>metagenomes</taxon>
        <taxon>ecological metagenomes</taxon>
    </lineage>
</organism>
<reference evidence="1" key="1">
    <citation type="submission" date="2019-08" db="EMBL/GenBank/DDBJ databases">
        <authorList>
            <person name="Kucharzyk K."/>
            <person name="Murdoch R.W."/>
            <person name="Higgins S."/>
            <person name="Loffler F."/>
        </authorList>
    </citation>
    <scope>NUCLEOTIDE SEQUENCE</scope>
</reference>
<accession>A0A645GJ91</accession>
<dbReference type="AlphaFoldDB" id="A0A645GJ91"/>
<protein>
    <submittedName>
        <fullName evidence="1">Uncharacterized protein</fullName>
    </submittedName>
</protein>
<sequence length="53" mass="5944">MGEVRYSSLKRQYLEFADSLFKKTEQDAKERLEGYKKLAGLGCATQQVAASKA</sequence>
<dbReference type="EMBL" id="VSSQ01075783">
    <property type="protein sequence ID" value="MPN26306.1"/>
    <property type="molecule type" value="Genomic_DNA"/>
</dbReference>
<name>A0A645GJ91_9ZZZZ</name>
<comment type="caution">
    <text evidence="1">The sequence shown here is derived from an EMBL/GenBank/DDBJ whole genome shotgun (WGS) entry which is preliminary data.</text>
</comment>
<proteinExistence type="predicted"/>
<evidence type="ECO:0000313" key="1">
    <source>
        <dbReference type="EMBL" id="MPN26306.1"/>
    </source>
</evidence>